<accession>A0AA36FAL7</accession>
<organism evidence="1 2">
    <name type="scientific">Octopus vulgaris</name>
    <name type="common">Common octopus</name>
    <dbReference type="NCBI Taxonomy" id="6645"/>
    <lineage>
        <taxon>Eukaryota</taxon>
        <taxon>Metazoa</taxon>
        <taxon>Spiralia</taxon>
        <taxon>Lophotrochozoa</taxon>
        <taxon>Mollusca</taxon>
        <taxon>Cephalopoda</taxon>
        <taxon>Coleoidea</taxon>
        <taxon>Octopodiformes</taxon>
        <taxon>Octopoda</taxon>
        <taxon>Incirrata</taxon>
        <taxon>Octopodidae</taxon>
        <taxon>Octopus</taxon>
    </lineage>
</organism>
<dbReference type="AlphaFoldDB" id="A0AA36FAL7"/>
<dbReference type="EMBL" id="OX597826">
    <property type="protein sequence ID" value="CAI9732006.1"/>
    <property type="molecule type" value="Genomic_DNA"/>
</dbReference>
<evidence type="ECO:0000313" key="2">
    <source>
        <dbReference type="Proteomes" id="UP001162480"/>
    </source>
</evidence>
<name>A0AA36FAL7_OCTVU</name>
<keyword evidence="2" id="KW-1185">Reference proteome</keyword>
<evidence type="ECO:0000313" key="1">
    <source>
        <dbReference type="EMBL" id="CAI9732006.1"/>
    </source>
</evidence>
<proteinExistence type="predicted"/>
<reference evidence="1" key="1">
    <citation type="submission" date="2023-08" db="EMBL/GenBank/DDBJ databases">
        <authorList>
            <person name="Alioto T."/>
            <person name="Alioto T."/>
            <person name="Gomez Garrido J."/>
        </authorList>
    </citation>
    <scope>NUCLEOTIDE SEQUENCE</scope>
</reference>
<sequence length="98" mass="11369">MKDGGIRCFHVGPYTEHYIKDSFMIKLEVTLVLAALIDIRDIFSNKGCIDTVLGECPIGLYYEEFILQTKVLLRIISRGYQNDSYHFLLVETYQKDQT</sequence>
<protein>
    <submittedName>
        <fullName evidence="1">Uncharacterized protein</fullName>
    </submittedName>
</protein>
<gene>
    <name evidence="1" type="ORF">OCTVUL_1B005238</name>
</gene>
<dbReference type="Proteomes" id="UP001162480">
    <property type="component" value="Chromosome 13"/>
</dbReference>